<feature type="transmembrane region" description="Helical" evidence="7">
    <location>
        <begin position="130"/>
        <end position="150"/>
    </location>
</feature>
<feature type="transmembrane region" description="Helical" evidence="7">
    <location>
        <begin position="28"/>
        <end position="46"/>
    </location>
</feature>
<accession>A0A3A8A8I3</accession>
<dbReference type="SUPFAM" id="SSF50182">
    <property type="entry name" value="Sm-like ribonucleoproteins"/>
    <property type="match status" value="1"/>
</dbReference>
<dbReference type="Gene3D" id="3.30.70.100">
    <property type="match status" value="1"/>
</dbReference>
<dbReference type="AlphaFoldDB" id="A0A3A8A8I3"/>
<evidence type="ECO:0000256" key="6">
    <source>
        <dbReference type="ARBA" id="ARBA00023136"/>
    </source>
</evidence>
<evidence type="ECO:0000256" key="7">
    <source>
        <dbReference type="SAM" id="Phobius"/>
    </source>
</evidence>
<dbReference type="SUPFAM" id="SSF82861">
    <property type="entry name" value="Mechanosensitive channel protein MscS (YggB), transmembrane region"/>
    <property type="match status" value="1"/>
</dbReference>
<evidence type="ECO:0000256" key="5">
    <source>
        <dbReference type="ARBA" id="ARBA00022989"/>
    </source>
</evidence>
<reference evidence="10 11" key="1">
    <citation type="journal article" date="2018" name="Int. J. Syst. Bacteriol.">
        <title>Oceaniradius stylonemae gen. nov., sp. nov., isolated from a red alga, Stylonema cornu-cervi.</title>
        <authorList>
            <person name="Jeong S."/>
        </authorList>
    </citation>
    <scope>NUCLEOTIDE SEQUENCE [LARGE SCALE GENOMIC DNA]</scope>
    <source>
        <strain evidence="10 11">StC1</strain>
    </source>
</reference>
<keyword evidence="4 7" id="KW-0812">Transmembrane</keyword>
<dbReference type="InterPro" id="IPR006685">
    <property type="entry name" value="MscS_channel_2nd"/>
</dbReference>
<evidence type="ECO:0000313" key="10">
    <source>
        <dbReference type="EMBL" id="RKF06617.1"/>
    </source>
</evidence>
<evidence type="ECO:0000259" key="9">
    <source>
        <dbReference type="Pfam" id="PF21082"/>
    </source>
</evidence>
<protein>
    <submittedName>
        <fullName evidence="10">Mechanosensitive ion channel family protein</fullName>
    </submittedName>
</protein>
<evidence type="ECO:0000256" key="3">
    <source>
        <dbReference type="ARBA" id="ARBA00022475"/>
    </source>
</evidence>
<evidence type="ECO:0000313" key="11">
    <source>
        <dbReference type="Proteomes" id="UP000246132"/>
    </source>
</evidence>
<evidence type="ECO:0000256" key="1">
    <source>
        <dbReference type="ARBA" id="ARBA00004651"/>
    </source>
</evidence>
<dbReference type="InterPro" id="IPR023408">
    <property type="entry name" value="MscS_beta-dom_sf"/>
</dbReference>
<comment type="similarity">
    <text evidence="2">Belongs to the MscS (TC 1.A.23) family.</text>
</comment>
<dbReference type="GO" id="GO:0005886">
    <property type="term" value="C:plasma membrane"/>
    <property type="evidence" value="ECO:0007669"/>
    <property type="project" value="UniProtKB-SubCell"/>
</dbReference>
<comment type="subcellular location">
    <subcellularLocation>
        <location evidence="1">Cell membrane</location>
        <topology evidence="1">Multi-pass membrane protein</topology>
    </subcellularLocation>
</comment>
<gene>
    <name evidence="10" type="ORF">DEM25_010150</name>
</gene>
<feature type="transmembrane region" description="Helical" evidence="7">
    <location>
        <begin position="213"/>
        <end position="232"/>
    </location>
</feature>
<sequence length="439" mass="48279">MGSFDINALATEAGETVIWLSRYVAQPWTVYQLLIVAGCFALAYLLSLRIEPVLEERARKIKGNPRLLRVISAFMRRTEWVLFLVFVAVAREILLATTWPSRGYILSLALVLGFTWLAASVLTRIIRNRVLARFVALCVFLYVATGVLGMRGPVTEALDNLAINLGDFRLSALLVIRTIAVTAVLLWAAHLAGRFFENRISASADLSPSFKVLAGKTVHIALTVLAGVIALNAVGIDLTALTIFSGAVGVGIGFGLQKVVSNFISGVIILVDKSIKPGDTIELGDTFGWIRELRGRFVSVITRDGREYLIPNEDFITQQVVNWSYSDNFIRLDVDFGVSYDSDPHEVIRIAVDAASAVDRVVEEKKPVCWMTAFGASSLDFKLRFWITDPQGGLTNIRGAVLIALWDAFKEAGIAIPFPHREIIMRTPVELVRSGGPKD</sequence>
<dbReference type="Pfam" id="PF00924">
    <property type="entry name" value="MS_channel_2nd"/>
    <property type="match status" value="1"/>
</dbReference>
<dbReference type="InterPro" id="IPR011014">
    <property type="entry name" value="MscS_channel_TM-2"/>
</dbReference>
<dbReference type="InterPro" id="IPR010920">
    <property type="entry name" value="LSM_dom_sf"/>
</dbReference>
<proteinExistence type="inferred from homology"/>
<dbReference type="InterPro" id="IPR052702">
    <property type="entry name" value="MscS-like_channel"/>
</dbReference>
<feature type="transmembrane region" description="Helical" evidence="7">
    <location>
        <begin position="170"/>
        <end position="192"/>
    </location>
</feature>
<organism evidence="10 11">
    <name type="scientific">Oceaniradius stylonematis</name>
    <dbReference type="NCBI Taxonomy" id="2184161"/>
    <lineage>
        <taxon>Bacteria</taxon>
        <taxon>Pseudomonadati</taxon>
        <taxon>Pseudomonadota</taxon>
        <taxon>Alphaproteobacteria</taxon>
        <taxon>Hyphomicrobiales</taxon>
        <taxon>Ahrensiaceae</taxon>
        <taxon>Oceaniradius</taxon>
    </lineage>
</organism>
<feature type="domain" description="Mechanosensitive ion channel MscS" evidence="8">
    <location>
        <begin position="259"/>
        <end position="324"/>
    </location>
</feature>
<dbReference type="GO" id="GO:0008381">
    <property type="term" value="F:mechanosensitive monoatomic ion channel activity"/>
    <property type="evidence" value="ECO:0007669"/>
    <property type="project" value="UniProtKB-ARBA"/>
</dbReference>
<comment type="caution">
    <text evidence="10">The sequence shown here is derived from an EMBL/GenBank/DDBJ whole genome shotgun (WGS) entry which is preliminary data.</text>
</comment>
<dbReference type="Gene3D" id="1.10.287.1260">
    <property type="match status" value="1"/>
</dbReference>
<dbReference type="PANTHER" id="PTHR30347:SF1">
    <property type="entry name" value="MECHANOSENSITIVE CHANNEL MSCK"/>
    <property type="match status" value="1"/>
</dbReference>
<keyword evidence="3" id="KW-1003">Cell membrane</keyword>
<evidence type="ECO:0000256" key="4">
    <source>
        <dbReference type="ARBA" id="ARBA00022692"/>
    </source>
</evidence>
<dbReference type="OrthoDB" id="9799209at2"/>
<dbReference type="RefSeq" id="WP_109769155.1">
    <property type="nucleotide sequence ID" value="NZ_CP159474.1"/>
</dbReference>
<dbReference type="Proteomes" id="UP000246132">
    <property type="component" value="Unassembled WGS sequence"/>
</dbReference>
<dbReference type="InterPro" id="IPR049278">
    <property type="entry name" value="MS_channel_C"/>
</dbReference>
<name>A0A3A8A8I3_9HYPH</name>
<keyword evidence="11" id="KW-1185">Reference proteome</keyword>
<dbReference type="InterPro" id="IPR011066">
    <property type="entry name" value="MscS_channel_C_sf"/>
</dbReference>
<dbReference type="PANTHER" id="PTHR30347">
    <property type="entry name" value="POTASSIUM CHANNEL RELATED"/>
    <property type="match status" value="1"/>
</dbReference>
<evidence type="ECO:0000259" key="8">
    <source>
        <dbReference type="Pfam" id="PF00924"/>
    </source>
</evidence>
<dbReference type="EMBL" id="QFWV02000006">
    <property type="protein sequence ID" value="RKF06617.1"/>
    <property type="molecule type" value="Genomic_DNA"/>
</dbReference>
<keyword evidence="5 7" id="KW-1133">Transmembrane helix</keyword>
<dbReference type="Pfam" id="PF21082">
    <property type="entry name" value="MS_channel_3rd"/>
    <property type="match status" value="1"/>
</dbReference>
<dbReference type="SUPFAM" id="SSF82689">
    <property type="entry name" value="Mechanosensitive channel protein MscS (YggB), C-terminal domain"/>
    <property type="match status" value="1"/>
</dbReference>
<feature type="transmembrane region" description="Helical" evidence="7">
    <location>
        <begin position="102"/>
        <end position="123"/>
    </location>
</feature>
<evidence type="ECO:0000256" key="2">
    <source>
        <dbReference type="ARBA" id="ARBA00008017"/>
    </source>
</evidence>
<dbReference type="Gene3D" id="2.30.30.60">
    <property type="match status" value="1"/>
</dbReference>
<keyword evidence="6 7" id="KW-0472">Membrane</keyword>
<feature type="domain" description="Mechanosensitive ion channel MscS C-terminal" evidence="9">
    <location>
        <begin position="333"/>
        <end position="416"/>
    </location>
</feature>